<dbReference type="EMBL" id="CAJVPP010001229">
    <property type="protein sequence ID" value="CAG8542575.1"/>
    <property type="molecule type" value="Genomic_DNA"/>
</dbReference>
<dbReference type="AlphaFoldDB" id="A0A9N9ARR5"/>
<reference evidence="1" key="1">
    <citation type="submission" date="2021-06" db="EMBL/GenBank/DDBJ databases">
        <authorList>
            <person name="Kallberg Y."/>
            <person name="Tangrot J."/>
            <person name="Rosling A."/>
        </authorList>
    </citation>
    <scope>NUCLEOTIDE SEQUENCE</scope>
    <source>
        <strain evidence="1">87-6 pot B 2015</strain>
    </source>
</reference>
<dbReference type="Proteomes" id="UP000789375">
    <property type="component" value="Unassembled WGS sequence"/>
</dbReference>
<evidence type="ECO:0000313" key="1">
    <source>
        <dbReference type="EMBL" id="CAG8542575.1"/>
    </source>
</evidence>
<evidence type="ECO:0000313" key="2">
    <source>
        <dbReference type="Proteomes" id="UP000789375"/>
    </source>
</evidence>
<accession>A0A9N9ARR5</accession>
<sequence length="146" mass="16954">MSLRILRMSSNSILNHFLSRIISRRIYPPYNSNAQILAAQFRYGSIISSITGKTLLKRNVKREAIRLRMYTQNIIDLATTYIWDHSTEYQIDQFTTLADTVNKIIRDHASQLSREDSIYRMTQITSFQETNCETGNDLMNGCNFSC</sequence>
<keyword evidence="2" id="KW-1185">Reference proteome</keyword>
<gene>
    <name evidence="1" type="ORF">FMOSSE_LOCUS6053</name>
</gene>
<proteinExistence type="predicted"/>
<organism evidence="1 2">
    <name type="scientific">Funneliformis mosseae</name>
    <name type="common">Endomycorrhizal fungus</name>
    <name type="synonym">Glomus mosseae</name>
    <dbReference type="NCBI Taxonomy" id="27381"/>
    <lineage>
        <taxon>Eukaryota</taxon>
        <taxon>Fungi</taxon>
        <taxon>Fungi incertae sedis</taxon>
        <taxon>Mucoromycota</taxon>
        <taxon>Glomeromycotina</taxon>
        <taxon>Glomeromycetes</taxon>
        <taxon>Glomerales</taxon>
        <taxon>Glomeraceae</taxon>
        <taxon>Funneliformis</taxon>
    </lineage>
</organism>
<name>A0A9N9ARR5_FUNMO</name>
<comment type="caution">
    <text evidence="1">The sequence shown here is derived from an EMBL/GenBank/DDBJ whole genome shotgun (WGS) entry which is preliminary data.</text>
</comment>
<protein>
    <submittedName>
        <fullName evidence="1">6000_t:CDS:1</fullName>
    </submittedName>
</protein>